<dbReference type="RefSeq" id="XP_004340946.1">
    <property type="nucleotide sequence ID" value="XM_004340898.1"/>
</dbReference>
<evidence type="ECO:0000256" key="1">
    <source>
        <dbReference type="SAM" id="MobiDB-lite"/>
    </source>
</evidence>
<name>L8H0Y4_ACACF</name>
<evidence type="ECO:0000313" key="3">
    <source>
        <dbReference type="Proteomes" id="UP000011083"/>
    </source>
</evidence>
<organism evidence="2 3">
    <name type="scientific">Acanthamoeba castellanii (strain ATCC 30010 / Neff)</name>
    <dbReference type="NCBI Taxonomy" id="1257118"/>
    <lineage>
        <taxon>Eukaryota</taxon>
        <taxon>Amoebozoa</taxon>
        <taxon>Discosea</taxon>
        <taxon>Longamoebia</taxon>
        <taxon>Centramoebida</taxon>
        <taxon>Acanthamoebidae</taxon>
        <taxon>Acanthamoeba</taxon>
    </lineage>
</organism>
<sequence length="498" mass="55748">MTDRDWDAVFQPMGRPPVHESVVEPALWAVLAEARQAFRSWYPMHMLVVPDSAHGLQSLWSLILCHVAFWGPTMCPTHVRVSGVVVEYGWTHRIDRTFGASVNRLTRVARGTYQSQGGRLAVHNLHRVNTNLQRQRALVLWAHLRQPESAFGQLPLELVCHIMSHLHDASRSGKHDSAYLALVDRQFKNDLNQAFKAVACALHSYDLEKVVHLVLVSLPHILSRALVWRSWIARRKEEVATADHDQNSPFLPQDRTDVESTAREMSRWWYKYVSVEPRYRLDDGLVPPKVRISLGVKGATLWFMDVARVRSSTSRGVSEQSRFLQHLVASVIAARRRQGGRTVARITVCRGLPPWAQQILDVMTPLFIDGAEEEAEATAMNDNEEEEAGAGTGASFRGDVTQAVRRAVVADPVLRPHIRNLIAMTAHFKEVMLEGGLASVRQASFDEEVFIRRLAHFIARQTGVAAVEVLPGVDGATLTIGQSLFAPGLPLVEVVRVQ</sequence>
<keyword evidence="3" id="KW-1185">Reference proteome</keyword>
<dbReference type="VEuPathDB" id="AmoebaDB:ACA1_037210"/>
<dbReference type="AlphaFoldDB" id="L8H0Y4"/>
<dbReference type="KEGG" id="acan:ACA1_037210"/>
<gene>
    <name evidence="2" type="ORF">ACA1_037210</name>
</gene>
<proteinExistence type="predicted"/>
<feature type="compositionally biased region" description="Acidic residues" evidence="1">
    <location>
        <begin position="375"/>
        <end position="388"/>
    </location>
</feature>
<accession>L8H0Y4</accession>
<reference evidence="2 3" key="1">
    <citation type="journal article" date="2013" name="Genome Biol.">
        <title>Genome of Acanthamoeba castellanii highlights extensive lateral gene transfer and early evolution of tyrosine kinase signaling.</title>
        <authorList>
            <person name="Clarke M."/>
            <person name="Lohan A.J."/>
            <person name="Liu B."/>
            <person name="Lagkouvardos I."/>
            <person name="Roy S."/>
            <person name="Zafar N."/>
            <person name="Bertelli C."/>
            <person name="Schilde C."/>
            <person name="Kianianmomeni A."/>
            <person name="Burglin T.R."/>
            <person name="Frech C."/>
            <person name="Turcotte B."/>
            <person name="Kopec K.O."/>
            <person name="Synnott J.M."/>
            <person name="Choo C."/>
            <person name="Paponov I."/>
            <person name="Finkler A."/>
            <person name="Soon Heng Tan C."/>
            <person name="Hutchins A.P."/>
            <person name="Weinmeier T."/>
            <person name="Rattei T."/>
            <person name="Chu J.S."/>
            <person name="Gimenez G."/>
            <person name="Irimia M."/>
            <person name="Rigden D.J."/>
            <person name="Fitzpatrick D.A."/>
            <person name="Lorenzo-Morales J."/>
            <person name="Bateman A."/>
            <person name="Chiu C.H."/>
            <person name="Tang P."/>
            <person name="Hegemann P."/>
            <person name="Fromm H."/>
            <person name="Raoult D."/>
            <person name="Greub G."/>
            <person name="Miranda-Saavedra D."/>
            <person name="Chen N."/>
            <person name="Nash P."/>
            <person name="Ginger M.L."/>
            <person name="Horn M."/>
            <person name="Schaap P."/>
            <person name="Caler L."/>
            <person name="Loftus B."/>
        </authorList>
    </citation>
    <scope>NUCLEOTIDE SEQUENCE [LARGE SCALE GENOMIC DNA]</scope>
    <source>
        <strain evidence="2 3">Neff</strain>
    </source>
</reference>
<evidence type="ECO:0000313" key="2">
    <source>
        <dbReference type="EMBL" id="ELR18887.1"/>
    </source>
</evidence>
<protein>
    <submittedName>
        <fullName evidence="2">Uncharacterized protein</fullName>
    </submittedName>
</protein>
<feature type="region of interest" description="Disordered" evidence="1">
    <location>
        <begin position="375"/>
        <end position="394"/>
    </location>
</feature>
<dbReference type="Proteomes" id="UP000011083">
    <property type="component" value="Unassembled WGS sequence"/>
</dbReference>
<dbReference type="EMBL" id="KB007940">
    <property type="protein sequence ID" value="ELR18887.1"/>
    <property type="molecule type" value="Genomic_DNA"/>
</dbReference>
<dbReference type="GeneID" id="14919656"/>